<feature type="transmembrane region" description="Helical" evidence="2">
    <location>
        <begin position="12"/>
        <end position="33"/>
    </location>
</feature>
<feature type="domain" description="SAF" evidence="3">
    <location>
        <begin position="58"/>
        <end position="118"/>
    </location>
</feature>
<evidence type="ECO:0000256" key="2">
    <source>
        <dbReference type="SAM" id="Phobius"/>
    </source>
</evidence>
<evidence type="ECO:0000256" key="1">
    <source>
        <dbReference type="SAM" id="MobiDB-lite"/>
    </source>
</evidence>
<evidence type="ECO:0000259" key="3">
    <source>
        <dbReference type="SMART" id="SM00858"/>
    </source>
</evidence>
<keyword evidence="2" id="KW-0472">Membrane</keyword>
<keyword evidence="5" id="KW-1185">Reference proteome</keyword>
<reference evidence="4 5" key="1">
    <citation type="submission" date="2020-11" db="EMBL/GenBank/DDBJ databases">
        <title>Draft genome sequencing of a Lachnospiraceae strain isolated from anoxic soil subjected to BSD treatment.</title>
        <authorList>
            <person name="Uek A."/>
            <person name="Tonouchi A."/>
        </authorList>
    </citation>
    <scope>NUCLEOTIDE SEQUENCE [LARGE SCALE GENOMIC DNA]</scope>
    <source>
        <strain evidence="4 5">TB5</strain>
    </source>
</reference>
<protein>
    <recommendedName>
        <fullName evidence="3">SAF domain-containing protein</fullName>
    </recommendedName>
</protein>
<dbReference type="SMART" id="SM00858">
    <property type="entry name" value="SAF"/>
    <property type="match status" value="1"/>
</dbReference>
<gene>
    <name evidence="4" type="ORF">bsdtb5_37130</name>
</gene>
<feature type="region of interest" description="Disordered" evidence="1">
    <location>
        <begin position="258"/>
        <end position="317"/>
    </location>
</feature>
<accession>A0A7R7IE63</accession>
<dbReference type="AlphaFoldDB" id="A0A7R7IE63"/>
<proteinExistence type="predicted"/>
<organism evidence="4 5">
    <name type="scientific">Anaeromicropila herbilytica</name>
    <dbReference type="NCBI Taxonomy" id="2785025"/>
    <lineage>
        <taxon>Bacteria</taxon>
        <taxon>Bacillati</taxon>
        <taxon>Bacillota</taxon>
        <taxon>Clostridia</taxon>
        <taxon>Lachnospirales</taxon>
        <taxon>Lachnospiraceae</taxon>
        <taxon>Anaeromicropila</taxon>
    </lineage>
</organism>
<feature type="compositionally biased region" description="Polar residues" evidence="1">
    <location>
        <begin position="260"/>
        <end position="282"/>
    </location>
</feature>
<name>A0A7R7IE63_9FIRM</name>
<feature type="compositionally biased region" description="Low complexity" evidence="1">
    <location>
        <begin position="292"/>
        <end position="304"/>
    </location>
</feature>
<dbReference type="EMBL" id="AP024169">
    <property type="protein sequence ID" value="BCN32418.1"/>
    <property type="molecule type" value="Genomic_DNA"/>
</dbReference>
<evidence type="ECO:0000313" key="4">
    <source>
        <dbReference type="EMBL" id="BCN32418.1"/>
    </source>
</evidence>
<keyword evidence="2" id="KW-0812">Transmembrane</keyword>
<dbReference type="KEGG" id="ahb:bsdtb5_37130"/>
<keyword evidence="2" id="KW-1133">Transmembrane helix</keyword>
<dbReference type="RefSeq" id="WP_271713466.1">
    <property type="nucleotide sequence ID" value="NZ_AP024169.1"/>
</dbReference>
<sequence>MNRRLTRSEKQYLILGILSVIIIILAFSILYFATVRQVEHKYKGKLQKAETQISNNKRMVYIANKNITAGEQLTSQNTTYTEVFSSTPSKYFINKDDIGKIAAVSINKKVHILKDMIVDEKIGSDIREEEYKLFTLNTNLKENDIVDIRIVYPNGENYIVLSKKSLKNLQLDQNLCYLWLSEDEILSLSSAVVDAYLHKGTKLYTSKYVQPSLQEESKITYIPNQSVMDLMKKDANILDIATLNLNQQARAELEHRLESFDTQNGENIENWSSTNGSTNDTSVKTEENTGDSNSTYNESSTYSNDGVNDEGDVDYVE</sequence>
<dbReference type="Proteomes" id="UP000595897">
    <property type="component" value="Chromosome"/>
</dbReference>
<dbReference type="InterPro" id="IPR013974">
    <property type="entry name" value="SAF"/>
</dbReference>
<feature type="compositionally biased region" description="Acidic residues" evidence="1">
    <location>
        <begin position="307"/>
        <end position="317"/>
    </location>
</feature>
<evidence type="ECO:0000313" key="5">
    <source>
        <dbReference type="Proteomes" id="UP000595897"/>
    </source>
</evidence>